<gene>
    <name evidence="1" type="ORF">MSG28_006368</name>
</gene>
<reference evidence="1 2" key="1">
    <citation type="journal article" date="2022" name="Genome Biol. Evol.">
        <title>The Spruce Budworm Genome: Reconstructing the Evolutionary History of Antifreeze Proteins.</title>
        <authorList>
            <person name="Beliveau C."/>
            <person name="Gagne P."/>
            <person name="Picq S."/>
            <person name="Vernygora O."/>
            <person name="Keeling C.I."/>
            <person name="Pinkney K."/>
            <person name="Doucet D."/>
            <person name="Wen F."/>
            <person name="Johnston J.S."/>
            <person name="Maaroufi H."/>
            <person name="Boyle B."/>
            <person name="Laroche J."/>
            <person name="Dewar K."/>
            <person name="Juretic N."/>
            <person name="Blackburn G."/>
            <person name="Nisole A."/>
            <person name="Brunet B."/>
            <person name="Brandao M."/>
            <person name="Lumley L."/>
            <person name="Duan J."/>
            <person name="Quan G."/>
            <person name="Lucarotti C.J."/>
            <person name="Roe A.D."/>
            <person name="Sperling F.A.H."/>
            <person name="Levesque R.C."/>
            <person name="Cusson M."/>
        </authorList>
    </citation>
    <scope>NUCLEOTIDE SEQUENCE [LARGE SCALE GENOMIC DNA]</scope>
    <source>
        <strain evidence="1">Glfc:IPQL:Cfum</strain>
    </source>
</reference>
<accession>A0ACC0JER9</accession>
<dbReference type="EMBL" id="CM046110">
    <property type="protein sequence ID" value="KAI8422574.1"/>
    <property type="molecule type" value="Genomic_DNA"/>
</dbReference>
<sequence>MQVRSQNSLRSAKSSSHTVTNREEIYLPPLDVLTVRIKSLKVTNEDFRRHSLKVTFFDQLLISTAIIPVRARDRIEDQTIAQGTMSYDPSDYEKMCLFADHPLVVRVQPTKMVESSGSDSYVPIESSKISMEPSSSTKSEEQSSSISSIVEISCCNVDILPLFRDVDKKRIKKRMQPLLEPTTLQCHSWDTLPLITIELQVTRNPQSVEHHKILKNANFMKVTLVAAYNVLTPYDEEYNYTAATKSPVSSENVSIYVFSRGAASLFSVHCLCYNLPVSVIWGSFHRHLILKDGDRQLWKHLRQYNWPLEFHIYGETGGYSFMGFMDLFRLLYPGDLAGVELVNLWEGRVANFNGINYLETTVRLAVPLQWVNAEQMMEKCGCDLLLTANAKEPDLPFGVASTPKPKGTTSTPTSESTEVASLPRPSGSDGNCAFIIVEVQLFRPLIKPSIPPFIDQPEIRQMLIEMEDRVVKPKCTGRGQLARDWQATVRSAANSLRRVPYYGMTEFCAFNRQLSETRTRVELTTSCWLDAAVYVNNNFVVQDYLQTDDTFEEMVMMAHACLLKETCLTLIGSENLEQNPTLRAARHARQLQDTHHAMDLYLQLVAESSNNANSWRELSTCMRDIDGDLADVCIDKAVMLDPRHPLTLLAKGSMLYEEDLNASELFFKALLSLYPLWTTGWVIASAFYIEKQEFHMADQIMTYLRKTLSEGLAQDLAPTRVWERELGDWWDHTPLLPGMSRYFDAADLLLRLRAMSLAEVCLGRALSEGGESAAYAHLVALSCRLRGDTENALCHLQRSLESLGEISYLRSLEAECLHKQGDRAGALTSFEKSGNYASAYSILISLPCRDAQRTRSVLVDLLRRQPSARAWMALADDWIMRQEQAASGGEAGDGAAEAEVGMTGCAIACAVQALRQTTYLADGTYICMLRHHRWDRQCARAWALLARLVRPRARRDHCRDMAAACGYEWSPQQLDSLATSRQSPCFEVGKALKECHCDLCDTIKF</sequence>
<comment type="caution">
    <text evidence="1">The sequence shown here is derived from an EMBL/GenBank/DDBJ whole genome shotgun (WGS) entry which is preliminary data.</text>
</comment>
<name>A0ACC0JER9_CHOFU</name>
<keyword evidence="2" id="KW-1185">Reference proteome</keyword>
<protein>
    <submittedName>
        <fullName evidence="1">Uncharacterized protein</fullName>
    </submittedName>
</protein>
<proteinExistence type="predicted"/>
<evidence type="ECO:0000313" key="2">
    <source>
        <dbReference type="Proteomes" id="UP001064048"/>
    </source>
</evidence>
<organism evidence="1 2">
    <name type="scientific">Choristoneura fumiferana</name>
    <name type="common">Spruce budworm moth</name>
    <name type="synonym">Archips fumiferana</name>
    <dbReference type="NCBI Taxonomy" id="7141"/>
    <lineage>
        <taxon>Eukaryota</taxon>
        <taxon>Metazoa</taxon>
        <taxon>Ecdysozoa</taxon>
        <taxon>Arthropoda</taxon>
        <taxon>Hexapoda</taxon>
        <taxon>Insecta</taxon>
        <taxon>Pterygota</taxon>
        <taxon>Neoptera</taxon>
        <taxon>Endopterygota</taxon>
        <taxon>Lepidoptera</taxon>
        <taxon>Glossata</taxon>
        <taxon>Ditrysia</taxon>
        <taxon>Tortricoidea</taxon>
        <taxon>Tortricidae</taxon>
        <taxon>Tortricinae</taxon>
        <taxon>Choristoneura</taxon>
    </lineage>
</organism>
<evidence type="ECO:0000313" key="1">
    <source>
        <dbReference type="EMBL" id="KAI8422574.1"/>
    </source>
</evidence>
<dbReference type="Proteomes" id="UP001064048">
    <property type="component" value="Chromosome 10"/>
</dbReference>